<dbReference type="PROSITE" id="PS51725">
    <property type="entry name" value="ABM"/>
    <property type="match status" value="1"/>
</dbReference>
<dbReference type="GO" id="GO:0004497">
    <property type="term" value="F:monooxygenase activity"/>
    <property type="evidence" value="ECO:0007669"/>
    <property type="project" value="UniProtKB-KW"/>
</dbReference>
<dbReference type="InterPro" id="IPR007138">
    <property type="entry name" value="ABM_dom"/>
</dbReference>
<reference evidence="3" key="2">
    <citation type="submission" date="2020-09" db="EMBL/GenBank/DDBJ databases">
        <authorList>
            <person name="Sun Q."/>
            <person name="Zhou Y."/>
        </authorList>
    </citation>
    <scope>NUCLEOTIDE SEQUENCE</scope>
    <source>
        <strain evidence="3">CGMCC 1.15448</strain>
    </source>
</reference>
<accession>A0A8J2U7R2</accession>
<dbReference type="PANTHER" id="PTHR33336:SF3">
    <property type="entry name" value="ABM DOMAIN-CONTAINING PROTEIN"/>
    <property type="match status" value="1"/>
</dbReference>
<feature type="signal peptide" evidence="1">
    <location>
        <begin position="1"/>
        <end position="27"/>
    </location>
</feature>
<name>A0A8J2U7R2_9BACT</name>
<protein>
    <submittedName>
        <fullName evidence="3">Antibiotic biosynthesis monooxygenase</fullName>
    </submittedName>
</protein>
<evidence type="ECO:0000256" key="1">
    <source>
        <dbReference type="SAM" id="SignalP"/>
    </source>
</evidence>
<sequence>MHTSCKTTAAGIIMSLVLMGLATGATAQQGGRMTRLANLVVDSAQLDSYNRFLKEEIETSVRVEPGVLTLYAVADKSDPTHITILEIYADSVAYKAHLLTPHFLKYKTGTSAMVKHLELVPVTPLVPEMKIK</sequence>
<keyword evidence="4" id="KW-1185">Reference proteome</keyword>
<dbReference type="InterPro" id="IPR050744">
    <property type="entry name" value="AI-2_Isomerase_LsrG"/>
</dbReference>
<dbReference type="SUPFAM" id="SSF54909">
    <property type="entry name" value="Dimeric alpha+beta barrel"/>
    <property type="match status" value="1"/>
</dbReference>
<reference evidence="3" key="1">
    <citation type="journal article" date="2014" name="Int. J. Syst. Evol. Microbiol.">
        <title>Complete genome sequence of Corynebacterium casei LMG S-19264T (=DSM 44701T), isolated from a smear-ripened cheese.</title>
        <authorList>
            <consortium name="US DOE Joint Genome Institute (JGI-PGF)"/>
            <person name="Walter F."/>
            <person name="Albersmeier A."/>
            <person name="Kalinowski J."/>
            <person name="Ruckert C."/>
        </authorList>
    </citation>
    <scope>NUCLEOTIDE SEQUENCE</scope>
    <source>
        <strain evidence="3">CGMCC 1.15448</strain>
    </source>
</reference>
<organism evidence="3 4">
    <name type="scientific">Puia dinghuensis</name>
    <dbReference type="NCBI Taxonomy" id="1792502"/>
    <lineage>
        <taxon>Bacteria</taxon>
        <taxon>Pseudomonadati</taxon>
        <taxon>Bacteroidota</taxon>
        <taxon>Chitinophagia</taxon>
        <taxon>Chitinophagales</taxon>
        <taxon>Chitinophagaceae</taxon>
        <taxon>Puia</taxon>
    </lineage>
</organism>
<gene>
    <name evidence="3" type="ORF">GCM10011511_05060</name>
</gene>
<dbReference type="EMBL" id="BMJC01000001">
    <property type="protein sequence ID" value="GGA85022.1"/>
    <property type="molecule type" value="Genomic_DNA"/>
</dbReference>
<dbReference type="Gene3D" id="3.30.70.100">
    <property type="match status" value="1"/>
</dbReference>
<evidence type="ECO:0000259" key="2">
    <source>
        <dbReference type="PROSITE" id="PS51725"/>
    </source>
</evidence>
<keyword evidence="3" id="KW-0503">Monooxygenase</keyword>
<feature type="domain" description="ABM" evidence="2">
    <location>
        <begin position="33"/>
        <end position="126"/>
    </location>
</feature>
<comment type="caution">
    <text evidence="3">The sequence shown here is derived from an EMBL/GenBank/DDBJ whole genome shotgun (WGS) entry which is preliminary data.</text>
</comment>
<dbReference type="PANTHER" id="PTHR33336">
    <property type="entry name" value="QUINOL MONOOXYGENASE YGIN-RELATED"/>
    <property type="match status" value="1"/>
</dbReference>
<evidence type="ECO:0000313" key="4">
    <source>
        <dbReference type="Proteomes" id="UP000607559"/>
    </source>
</evidence>
<evidence type="ECO:0000313" key="3">
    <source>
        <dbReference type="EMBL" id="GGA85022.1"/>
    </source>
</evidence>
<dbReference type="InterPro" id="IPR011008">
    <property type="entry name" value="Dimeric_a/b-barrel"/>
</dbReference>
<keyword evidence="3" id="KW-0560">Oxidoreductase</keyword>
<dbReference type="AlphaFoldDB" id="A0A8J2U7R2"/>
<feature type="chain" id="PRO_5035276931" evidence="1">
    <location>
        <begin position="28"/>
        <end position="132"/>
    </location>
</feature>
<keyword evidence="1" id="KW-0732">Signal</keyword>
<dbReference type="RefSeq" id="WP_188928209.1">
    <property type="nucleotide sequence ID" value="NZ_BMJC01000001.1"/>
</dbReference>
<dbReference type="Proteomes" id="UP000607559">
    <property type="component" value="Unassembled WGS sequence"/>
</dbReference>
<dbReference type="Pfam" id="PF03992">
    <property type="entry name" value="ABM"/>
    <property type="match status" value="1"/>
</dbReference>
<proteinExistence type="predicted"/>